<evidence type="ECO:0000256" key="3">
    <source>
        <dbReference type="ARBA" id="ARBA00022519"/>
    </source>
</evidence>
<feature type="transmembrane region" description="Helical" evidence="7">
    <location>
        <begin position="15"/>
        <end position="41"/>
    </location>
</feature>
<sequence length="497" mass="54320">MSMENFAPLMFLDLILIMLMGFPVAFSLAALGLMCGFFAVAQGWFPISFMSNLPLNIFGILSNDLLLAIPFFTLMGAILEKCGLAEDMLESMGQLFGSVRGGLGYSVIIVGFILGAITGTVAGQVIAMAMISLPVMMRYGYNMRYTTGVLAASGTITQLVPPSLVLVVMADQLGRSVGDMYKGAWGPSILQVCLFVLYTFLLSRIRPGDLPAIPKEARTLTGWKLWRTCLRGIIPSAILIFAVLGSMGGLPGINVAIATPTEAGAMGALGAFVLAAIHGRLNWQIIKEGMTNTMRITAMVVFILIGSRVFSLVFQGVDGGVWIESMLSNLPGGQIGFLLAVNTFVFFLAFFLDFFEIAFIILPMLAPVAEKMGIDMVWFGVLLCVNMQTSFMHPPFGFALFYLRGISDTLFKSKSIPRKIESRDIYLGSIPWVILQLLLVVIVIFFPQTVTIFLDKKEVVDLNQIKIEIAPEDVLQAPQLDDQKMMDDLFKVTPSKE</sequence>
<evidence type="ECO:0000256" key="4">
    <source>
        <dbReference type="ARBA" id="ARBA00022692"/>
    </source>
</evidence>
<feature type="transmembrane region" description="Helical" evidence="7">
    <location>
        <begin position="253"/>
        <end position="277"/>
    </location>
</feature>
<feature type="transmembrane region" description="Helical" evidence="7">
    <location>
        <begin position="189"/>
        <end position="207"/>
    </location>
</feature>
<dbReference type="PANTHER" id="PTHR33362">
    <property type="entry name" value="SIALIC ACID TRAP TRANSPORTER PERMEASE PROTEIN SIAT-RELATED"/>
    <property type="match status" value="1"/>
</dbReference>
<keyword evidence="10" id="KW-1185">Reference proteome</keyword>
<keyword evidence="2" id="KW-1003">Cell membrane</keyword>
<reference evidence="9 10" key="1">
    <citation type="submission" date="2017-06" db="EMBL/GenBank/DDBJ databases">
        <authorList>
            <person name="Kim H.J."/>
            <person name="Triplett B.A."/>
        </authorList>
    </citation>
    <scope>NUCLEOTIDE SEQUENCE [LARGE SCALE GENOMIC DNA]</scope>
    <source>
        <strain evidence="9 10">MWH-VicM1</strain>
    </source>
</reference>
<comment type="similarity">
    <text evidence="7">Belongs to the TRAP transporter large permease family.</text>
</comment>
<evidence type="ECO:0000313" key="9">
    <source>
        <dbReference type="EMBL" id="SNC60923.1"/>
    </source>
</evidence>
<keyword evidence="5 7" id="KW-1133">Transmembrane helix</keyword>
<feature type="domain" description="TRAP C4-dicarboxylate transport system permease DctM subunit" evidence="8">
    <location>
        <begin position="14"/>
        <end position="448"/>
    </location>
</feature>
<organism evidence="9 10">
    <name type="scientific">Polynucleobacter victoriensis</name>
    <dbReference type="NCBI Taxonomy" id="2049319"/>
    <lineage>
        <taxon>Bacteria</taxon>
        <taxon>Pseudomonadati</taxon>
        <taxon>Pseudomonadota</taxon>
        <taxon>Betaproteobacteria</taxon>
        <taxon>Burkholderiales</taxon>
        <taxon>Burkholderiaceae</taxon>
        <taxon>Polynucleobacter</taxon>
    </lineage>
</organism>
<dbReference type="AlphaFoldDB" id="A0A212T4D8"/>
<evidence type="ECO:0000313" key="10">
    <source>
        <dbReference type="Proteomes" id="UP000197215"/>
    </source>
</evidence>
<keyword evidence="3 7" id="KW-0997">Cell inner membrane</keyword>
<keyword evidence="7" id="KW-0813">Transport</keyword>
<evidence type="ECO:0000256" key="5">
    <source>
        <dbReference type="ARBA" id="ARBA00022989"/>
    </source>
</evidence>
<dbReference type="InterPro" id="IPR004681">
    <property type="entry name" value="TRAP_DctM"/>
</dbReference>
<dbReference type="OrthoDB" id="9796052at2"/>
<dbReference type="EMBL" id="FYEX01000001">
    <property type="protein sequence ID" value="SNC60923.1"/>
    <property type="molecule type" value="Genomic_DNA"/>
</dbReference>
<dbReference type="RefSeq" id="WP_088812225.1">
    <property type="nucleotide sequence ID" value="NZ_FYEX01000001.1"/>
</dbReference>
<dbReference type="GO" id="GO:0022857">
    <property type="term" value="F:transmembrane transporter activity"/>
    <property type="evidence" value="ECO:0007669"/>
    <property type="project" value="UniProtKB-UniRule"/>
</dbReference>
<comment type="function">
    <text evidence="7">Part of the tripartite ATP-independent periplasmic (TRAP) transport system.</text>
</comment>
<feature type="transmembrane region" description="Helical" evidence="7">
    <location>
        <begin position="145"/>
        <end position="169"/>
    </location>
</feature>
<evidence type="ECO:0000259" key="8">
    <source>
        <dbReference type="Pfam" id="PF06808"/>
    </source>
</evidence>
<dbReference type="PANTHER" id="PTHR33362:SF7">
    <property type="entry name" value="SLL1103 PROTEIN"/>
    <property type="match status" value="1"/>
</dbReference>
<dbReference type="GO" id="GO:0005886">
    <property type="term" value="C:plasma membrane"/>
    <property type="evidence" value="ECO:0007669"/>
    <property type="project" value="UniProtKB-SubCell"/>
</dbReference>
<gene>
    <name evidence="9" type="ORF">SAMN06295916_0374</name>
</gene>
<proteinExistence type="inferred from homology"/>
<evidence type="ECO:0000256" key="6">
    <source>
        <dbReference type="ARBA" id="ARBA00023136"/>
    </source>
</evidence>
<evidence type="ECO:0000256" key="1">
    <source>
        <dbReference type="ARBA" id="ARBA00004429"/>
    </source>
</evidence>
<protein>
    <recommendedName>
        <fullName evidence="7">TRAP transporter large permease protein</fullName>
    </recommendedName>
</protein>
<comment type="subcellular location">
    <subcellularLocation>
        <location evidence="1 7">Cell inner membrane</location>
        <topology evidence="1 7">Multi-pass membrane protein</topology>
    </subcellularLocation>
</comment>
<keyword evidence="6 7" id="KW-0472">Membrane</keyword>
<dbReference type="NCBIfam" id="TIGR00786">
    <property type="entry name" value="dctM"/>
    <property type="match status" value="1"/>
</dbReference>
<accession>A0A212T4D8</accession>
<feature type="transmembrane region" description="Helical" evidence="7">
    <location>
        <begin position="105"/>
        <end position="133"/>
    </location>
</feature>
<feature type="transmembrane region" description="Helical" evidence="7">
    <location>
        <begin position="377"/>
        <end position="405"/>
    </location>
</feature>
<keyword evidence="4 7" id="KW-0812">Transmembrane</keyword>
<dbReference type="Proteomes" id="UP000197215">
    <property type="component" value="Unassembled WGS sequence"/>
</dbReference>
<comment type="subunit">
    <text evidence="7">The complex comprises the extracytoplasmic solute receptor protein and the two transmembrane proteins.</text>
</comment>
<dbReference type="Pfam" id="PF06808">
    <property type="entry name" value="DctM"/>
    <property type="match status" value="1"/>
</dbReference>
<feature type="transmembrane region" description="Helical" evidence="7">
    <location>
        <begin position="425"/>
        <end position="446"/>
    </location>
</feature>
<name>A0A212T4D8_9BURK</name>
<dbReference type="InterPro" id="IPR010656">
    <property type="entry name" value="DctM"/>
</dbReference>
<feature type="transmembrane region" description="Helical" evidence="7">
    <location>
        <begin position="298"/>
        <end position="317"/>
    </location>
</feature>
<feature type="transmembrane region" description="Helical" evidence="7">
    <location>
        <begin position="337"/>
        <end position="365"/>
    </location>
</feature>
<evidence type="ECO:0000256" key="7">
    <source>
        <dbReference type="RuleBase" id="RU369079"/>
    </source>
</evidence>
<feature type="transmembrane region" description="Helical" evidence="7">
    <location>
        <begin position="53"/>
        <end position="79"/>
    </location>
</feature>
<feature type="transmembrane region" description="Helical" evidence="7">
    <location>
        <begin position="228"/>
        <end position="247"/>
    </location>
</feature>
<evidence type="ECO:0000256" key="2">
    <source>
        <dbReference type="ARBA" id="ARBA00022475"/>
    </source>
</evidence>